<evidence type="ECO:0008006" key="3">
    <source>
        <dbReference type="Google" id="ProtNLM"/>
    </source>
</evidence>
<comment type="caution">
    <text evidence="1">The sequence shown here is derived from an EMBL/GenBank/DDBJ whole genome shotgun (WGS) entry which is preliminary data.</text>
</comment>
<proteinExistence type="predicted"/>
<sequence length="77" mass="8695">MSQQPQPACWPQALRAVRGWLTPWSTLQRYWQAWSTKPPPAALLELINTVGSGRPLDLYCPKRHHGAAQGVKNIEMC</sequence>
<keyword evidence="2" id="KW-1185">Reference proteome</keyword>
<evidence type="ECO:0000313" key="1">
    <source>
        <dbReference type="EMBL" id="GAA0944745.1"/>
    </source>
</evidence>
<evidence type="ECO:0000313" key="2">
    <source>
        <dbReference type="Proteomes" id="UP001500418"/>
    </source>
</evidence>
<dbReference type="EMBL" id="BAAAID010000048">
    <property type="protein sequence ID" value="GAA0944745.1"/>
    <property type="molecule type" value="Genomic_DNA"/>
</dbReference>
<dbReference type="Proteomes" id="UP001500418">
    <property type="component" value="Unassembled WGS sequence"/>
</dbReference>
<name>A0ABN1QMZ5_9ACTN</name>
<organism evidence="1 2">
    <name type="scientific">Streptomyces rhizosphaericus</name>
    <dbReference type="NCBI Taxonomy" id="114699"/>
    <lineage>
        <taxon>Bacteria</taxon>
        <taxon>Bacillati</taxon>
        <taxon>Actinomycetota</taxon>
        <taxon>Actinomycetes</taxon>
        <taxon>Kitasatosporales</taxon>
        <taxon>Streptomycetaceae</taxon>
        <taxon>Streptomyces</taxon>
        <taxon>Streptomyces violaceusniger group</taxon>
    </lineage>
</organism>
<gene>
    <name evidence="1" type="ORF">GCM10009575_063020</name>
</gene>
<reference evidence="1 2" key="1">
    <citation type="journal article" date="2019" name="Int. J. Syst. Evol. Microbiol.">
        <title>The Global Catalogue of Microorganisms (GCM) 10K type strain sequencing project: providing services to taxonomists for standard genome sequencing and annotation.</title>
        <authorList>
            <consortium name="The Broad Institute Genomics Platform"/>
            <consortium name="The Broad Institute Genome Sequencing Center for Infectious Disease"/>
            <person name="Wu L."/>
            <person name="Ma J."/>
        </authorList>
    </citation>
    <scope>NUCLEOTIDE SEQUENCE [LARGE SCALE GENOMIC DNA]</scope>
    <source>
        <strain evidence="1 2">JCM 11444</strain>
    </source>
</reference>
<protein>
    <recommendedName>
        <fullName evidence="3">Transposase</fullName>
    </recommendedName>
</protein>
<accession>A0ABN1QMZ5</accession>